<comment type="pathway">
    <text evidence="2 14">Porphyrin-containing compound metabolism; protoporphyrin-IX biosynthesis; coproporphyrinogen-III from 5-aminolevulinate: step 4/4.</text>
</comment>
<dbReference type="NCBIfam" id="TIGR01464">
    <property type="entry name" value="hemE"/>
    <property type="match status" value="1"/>
</dbReference>
<sequence>LDNPYHFLSRPKDFPQLLNDTFLRAARGEDTEHVPVWCMRQAGRYLPEFRKTREGRDFFDTCRSPEACCELTLQPLRRFPFDAAIIFSDILVIPQALGMNVQMVAGKGPTFPEPLKEPEDLQQLQAKVDVSKELDYVFKAITLTRHKIEGKVPLIGFSGAPWTLMSYMIEGGGSNTHSKAKRWLYRHPEASHMLLKMLTDVIVQYLLGQVAAGAQALQVFESHAGILGPVEFKEFSLPYLRDIARRVKDKLKEAGEDIPMIVFAKDAHYALEDLSQSHYEVVGLDWTIDPQSARERTGGKVSLQGNMDPCALYAPKERISQIVKKMLEGFGKKGYIANLGHGLYPDMDPENVGAFVDAVHQHSKQMGAQI</sequence>
<evidence type="ECO:0000256" key="13">
    <source>
        <dbReference type="ARBA" id="ARBA00048411"/>
    </source>
</evidence>
<gene>
    <name evidence="18" type="primary">urod</name>
</gene>
<name>A0A674P3T4_TAKRU</name>
<dbReference type="EC" id="4.1.1.37" evidence="4 14"/>
<feature type="domain" description="Uroporphyrinogen decarboxylase (URO-D)" evidence="17">
    <location>
        <begin position="155"/>
        <end position="171"/>
    </location>
</feature>
<dbReference type="InterPro" id="IPR038071">
    <property type="entry name" value="UROD/MetE-like_sf"/>
</dbReference>
<dbReference type="CDD" id="cd00717">
    <property type="entry name" value="URO-D"/>
    <property type="match status" value="1"/>
</dbReference>
<evidence type="ECO:0000256" key="12">
    <source>
        <dbReference type="ARBA" id="ARBA00047341"/>
    </source>
</evidence>
<dbReference type="Gene3D" id="3.20.20.210">
    <property type="match status" value="1"/>
</dbReference>
<keyword evidence="19" id="KW-1185">Reference proteome</keyword>
<evidence type="ECO:0000256" key="10">
    <source>
        <dbReference type="ARBA" id="ARBA00023244"/>
    </source>
</evidence>
<keyword evidence="9 14" id="KW-0456">Lyase</keyword>
<dbReference type="Pfam" id="PF01208">
    <property type="entry name" value="URO-D"/>
    <property type="match status" value="1"/>
</dbReference>
<reference evidence="18" key="2">
    <citation type="submission" date="2025-08" db="UniProtKB">
        <authorList>
            <consortium name="Ensembl"/>
        </authorList>
    </citation>
    <scope>IDENTIFICATION</scope>
</reference>
<evidence type="ECO:0000256" key="7">
    <source>
        <dbReference type="ARBA" id="ARBA00022793"/>
    </source>
</evidence>
<dbReference type="Ensembl" id="ENSTRUT00000074131.1">
    <property type="protein sequence ID" value="ENSTRUP00000080500.1"/>
    <property type="gene ID" value="ENSTRUG00000003592.3"/>
</dbReference>
<dbReference type="GO" id="GO:0005829">
    <property type="term" value="C:cytosol"/>
    <property type="evidence" value="ECO:0007669"/>
    <property type="project" value="TreeGrafter"/>
</dbReference>
<evidence type="ECO:0000256" key="14">
    <source>
        <dbReference type="RuleBase" id="RU000554"/>
    </source>
</evidence>
<evidence type="ECO:0000256" key="5">
    <source>
        <dbReference type="ARBA" id="ARBA00014308"/>
    </source>
</evidence>
<dbReference type="HAMAP" id="MF_00218">
    <property type="entry name" value="URO_D"/>
    <property type="match status" value="1"/>
</dbReference>
<comment type="catalytic activity">
    <reaction evidence="12">
        <text>uroporphyrinogen I + 4 H(+) = coproporphyrinogen I + 4 CO2</text>
        <dbReference type="Rhea" id="RHEA:31239"/>
        <dbReference type="ChEBI" id="CHEBI:15378"/>
        <dbReference type="ChEBI" id="CHEBI:16526"/>
        <dbReference type="ChEBI" id="CHEBI:62626"/>
        <dbReference type="ChEBI" id="CHEBI:62631"/>
    </reaction>
    <physiologicalReaction direction="left-to-right" evidence="12">
        <dbReference type="Rhea" id="RHEA:31240"/>
    </physiologicalReaction>
</comment>
<evidence type="ECO:0000256" key="15">
    <source>
        <dbReference type="RuleBase" id="RU004169"/>
    </source>
</evidence>
<dbReference type="PANTHER" id="PTHR21091:SF169">
    <property type="entry name" value="UROPORPHYRINOGEN DECARBOXYLASE"/>
    <property type="match status" value="1"/>
</dbReference>
<proteinExistence type="inferred from homology"/>
<dbReference type="AlphaFoldDB" id="A0A674P3T4"/>
<comment type="similarity">
    <text evidence="3 15">Belongs to the uroporphyrinogen decarboxylase family.</text>
</comment>
<protein>
    <recommendedName>
        <fullName evidence="5 14">Uroporphyrinogen decarboxylase</fullName>
        <ecNumber evidence="4 14">4.1.1.37</ecNumber>
    </recommendedName>
</protein>
<accession>A0A674P3T4</accession>
<evidence type="ECO:0000256" key="11">
    <source>
        <dbReference type="ARBA" id="ARBA00045708"/>
    </source>
</evidence>
<dbReference type="GO" id="GO:0004853">
    <property type="term" value="F:uroporphyrinogen decarboxylase activity"/>
    <property type="evidence" value="ECO:0007669"/>
    <property type="project" value="UniProtKB-EC"/>
</dbReference>
<dbReference type="Proteomes" id="UP000005226">
    <property type="component" value="Chromosome 22"/>
</dbReference>
<dbReference type="GO" id="GO:0006782">
    <property type="term" value="P:protoporphyrinogen IX biosynthetic process"/>
    <property type="evidence" value="ECO:0007669"/>
    <property type="project" value="UniProtKB-UniPathway"/>
</dbReference>
<evidence type="ECO:0000256" key="8">
    <source>
        <dbReference type="ARBA" id="ARBA00023133"/>
    </source>
</evidence>
<dbReference type="UniPathway" id="UPA00251">
    <property type="reaction ID" value="UER00321"/>
</dbReference>
<dbReference type="GeneTree" id="ENSGT00390000018302"/>
<evidence type="ECO:0000256" key="3">
    <source>
        <dbReference type="ARBA" id="ARBA00009935"/>
    </source>
</evidence>
<evidence type="ECO:0000313" key="18">
    <source>
        <dbReference type="Ensembl" id="ENSTRUP00000080500.1"/>
    </source>
</evidence>
<keyword evidence="8" id="KW-0350">Heme biosynthesis</keyword>
<dbReference type="InterPro" id="IPR000257">
    <property type="entry name" value="Uroporphyrinogen_deCOase"/>
</dbReference>
<dbReference type="InterPro" id="IPR006361">
    <property type="entry name" value="Uroporphyrinogen_deCO2ase_HemE"/>
</dbReference>
<evidence type="ECO:0000256" key="9">
    <source>
        <dbReference type="ARBA" id="ARBA00023239"/>
    </source>
</evidence>
<dbReference type="PROSITE" id="PS00907">
    <property type="entry name" value="UROD_2"/>
    <property type="match status" value="1"/>
</dbReference>
<keyword evidence="6" id="KW-0963">Cytoplasm</keyword>
<dbReference type="PANTHER" id="PTHR21091">
    <property type="entry name" value="METHYLTETRAHYDROFOLATE:HOMOCYSTEINE METHYLTRANSFERASE RELATED"/>
    <property type="match status" value="1"/>
</dbReference>
<evidence type="ECO:0000313" key="19">
    <source>
        <dbReference type="Proteomes" id="UP000005226"/>
    </source>
</evidence>
<dbReference type="SUPFAM" id="SSF51726">
    <property type="entry name" value="UROD/MetE-like"/>
    <property type="match status" value="1"/>
</dbReference>
<evidence type="ECO:0000256" key="4">
    <source>
        <dbReference type="ARBA" id="ARBA00012288"/>
    </source>
</evidence>
<organism evidence="18 19">
    <name type="scientific">Takifugu rubripes</name>
    <name type="common">Japanese pufferfish</name>
    <name type="synonym">Fugu rubripes</name>
    <dbReference type="NCBI Taxonomy" id="31033"/>
    <lineage>
        <taxon>Eukaryota</taxon>
        <taxon>Metazoa</taxon>
        <taxon>Chordata</taxon>
        <taxon>Craniata</taxon>
        <taxon>Vertebrata</taxon>
        <taxon>Euteleostomi</taxon>
        <taxon>Actinopterygii</taxon>
        <taxon>Neopterygii</taxon>
        <taxon>Teleostei</taxon>
        <taxon>Neoteleostei</taxon>
        <taxon>Acanthomorphata</taxon>
        <taxon>Eupercaria</taxon>
        <taxon>Tetraodontiformes</taxon>
        <taxon>Tetradontoidea</taxon>
        <taxon>Tetraodontidae</taxon>
        <taxon>Takifugu</taxon>
    </lineage>
</organism>
<keyword evidence="7 14" id="KW-0210">Decarboxylase</keyword>
<evidence type="ECO:0000256" key="1">
    <source>
        <dbReference type="ARBA" id="ARBA00004496"/>
    </source>
</evidence>
<reference evidence="18 19" key="1">
    <citation type="journal article" date="2011" name="Genome Biol. Evol.">
        <title>Integration of the genetic map and genome assembly of fugu facilitates insights into distinct features of genome evolution in teleosts and mammals.</title>
        <authorList>
            <person name="Kai W."/>
            <person name="Kikuchi K."/>
            <person name="Tohari S."/>
            <person name="Chew A.K."/>
            <person name="Tay A."/>
            <person name="Fujiwara A."/>
            <person name="Hosoya S."/>
            <person name="Suetake H."/>
            <person name="Naruse K."/>
            <person name="Brenner S."/>
            <person name="Suzuki Y."/>
            <person name="Venkatesh B."/>
        </authorList>
    </citation>
    <scope>NUCLEOTIDE SEQUENCE [LARGE SCALE GENOMIC DNA]</scope>
</reference>
<dbReference type="PROSITE" id="PS00906">
    <property type="entry name" value="UROD_1"/>
    <property type="match status" value="1"/>
</dbReference>
<keyword evidence="10 14" id="KW-0627">Porphyrin biosynthesis</keyword>
<evidence type="ECO:0000256" key="2">
    <source>
        <dbReference type="ARBA" id="ARBA00004804"/>
    </source>
</evidence>
<comment type="catalytic activity">
    <reaction evidence="13">
        <text>uroporphyrinogen III + 4 H(+) = coproporphyrinogen III + 4 CO2</text>
        <dbReference type="Rhea" id="RHEA:19865"/>
        <dbReference type="ChEBI" id="CHEBI:15378"/>
        <dbReference type="ChEBI" id="CHEBI:16526"/>
        <dbReference type="ChEBI" id="CHEBI:57308"/>
        <dbReference type="ChEBI" id="CHEBI:57309"/>
        <dbReference type="EC" id="4.1.1.37"/>
    </reaction>
    <physiologicalReaction direction="left-to-right" evidence="13">
        <dbReference type="Rhea" id="RHEA:19866"/>
    </physiologicalReaction>
</comment>
<reference evidence="18" key="3">
    <citation type="submission" date="2025-09" db="UniProtKB">
        <authorList>
            <consortium name="Ensembl"/>
        </authorList>
    </citation>
    <scope>IDENTIFICATION</scope>
</reference>
<dbReference type="FunFam" id="3.20.20.210:FF:000004">
    <property type="entry name" value="Uroporphyrinogen decarboxylase"/>
    <property type="match status" value="1"/>
</dbReference>
<evidence type="ECO:0000256" key="6">
    <source>
        <dbReference type="ARBA" id="ARBA00022490"/>
    </source>
</evidence>
<comment type="subcellular location">
    <subcellularLocation>
        <location evidence="1">Cytoplasm</location>
    </subcellularLocation>
</comment>
<evidence type="ECO:0000259" key="17">
    <source>
        <dbReference type="PROSITE" id="PS00907"/>
    </source>
</evidence>
<comment type="function">
    <text evidence="11">Catalyzes the sequential decarboxylation of the four acetate side chains of uroporphyrinogen to form coproporphyrinogen and participates in the fifth step in the heme biosynthetic pathway. Isomer I or isomer III of uroporphyrinogen may serve as substrate, but only coproporphyrinogen III can ultimately be converted to heme. In vitro also decarboxylates pentacarboxylate porphyrinogen I.</text>
</comment>
<feature type="domain" description="Uroporphyrinogen decarboxylase (URO-D)" evidence="16">
    <location>
        <begin position="35"/>
        <end position="44"/>
    </location>
</feature>
<evidence type="ECO:0000259" key="16">
    <source>
        <dbReference type="PROSITE" id="PS00906"/>
    </source>
</evidence>